<reference evidence="1 2" key="1">
    <citation type="submission" date="2019-03" db="EMBL/GenBank/DDBJ databases">
        <title>Genomic Encyclopedia of Type Strains, Phase IV (KMG-IV): sequencing the most valuable type-strain genomes for metagenomic binning, comparative biology and taxonomic classification.</title>
        <authorList>
            <person name="Goeker M."/>
        </authorList>
    </citation>
    <scope>NUCLEOTIDE SEQUENCE [LARGE SCALE GENOMIC DNA]</scope>
    <source>
        <strain evidence="1 2">DSM 24176</strain>
    </source>
</reference>
<name>A0A4R1M3Q0_9FIRM</name>
<proteinExistence type="predicted"/>
<dbReference type="InterPro" id="IPR009665">
    <property type="entry name" value="YyaC"/>
</dbReference>
<sequence length="202" mass="22353">MNLLKKSNKKSFLFDINDTYNTKEFGSVLYYLILKNSGYLQPIVFLCIGTDRATGDALGPIIGYKLDKLNLTSVYIYGTLNEPVHAKNIEATVETIKRTHKNPFIIAIDACLGKIDHIGNVTLGEGSIKPGAGVNKTLPPVGDLYITGIVNFSGFMDTLILQNTRLNTVMNMSDFICEGIAITYKKLNSNTYNTKPMTEMQI</sequence>
<dbReference type="Pfam" id="PF06866">
    <property type="entry name" value="DUF1256"/>
    <property type="match status" value="1"/>
</dbReference>
<evidence type="ECO:0000313" key="1">
    <source>
        <dbReference type="EMBL" id="TCK86726.1"/>
    </source>
</evidence>
<dbReference type="EMBL" id="SMGQ01000019">
    <property type="protein sequence ID" value="TCK86726.1"/>
    <property type="molecule type" value="Genomic_DNA"/>
</dbReference>
<protein>
    <submittedName>
        <fullName evidence="1">Putative sporulation protein YyaC</fullName>
    </submittedName>
</protein>
<dbReference type="RefSeq" id="WP_207669006.1">
    <property type="nucleotide sequence ID" value="NZ_SMGQ01000019.1"/>
</dbReference>
<dbReference type="InterPro" id="IPR023430">
    <property type="entry name" value="Pept_HybD-like_dom_sf"/>
</dbReference>
<evidence type="ECO:0000313" key="2">
    <source>
        <dbReference type="Proteomes" id="UP000294545"/>
    </source>
</evidence>
<gene>
    <name evidence="1" type="ORF">EDC19_2780</name>
</gene>
<dbReference type="Proteomes" id="UP000294545">
    <property type="component" value="Unassembled WGS sequence"/>
</dbReference>
<organism evidence="1 2">
    <name type="scientific">Natranaerovirga hydrolytica</name>
    <dbReference type="NCBI Taxonomy" id="680378"/>
    <lineage>
        <taxon>Bacteria</taxon>
        <taxon>Bacillati</taxon>
        <taxon>Bacillota</taxon>
        <taxon>Clostridia</taxon>
        <taxon>Lachnospirales</taxon>
        <taxon>Natranaerovirgaceae</taxon>
        <taxon>Natranaerovirga</taxon>
    </lineage>
</organism>
<comment type="caution">
    <text evidence="1">The sequence shown here is derived from an EMBL/GenBank/DDBJ whole genome shotgun (WGS) entry which is preliminary data.</text>
</comment>
<dbReference type="NCBIfam" id="TIGR02841">
    <property type="entry name" value="spore_YyaC"/>
    <property type="match status" value="1"/>
</dbReference>
<accession>A0A4R1M3Q0</accession>
<dbReference type="SUPFAM" id="SSF53163">
    <property type="entry name" value="HybD-like"/>
    <property type="match status" value="1"/>
</dbReference>
<dbReference type="AlphaFoldDB" id="A0A4R1M3Q0"/>
<keyword evidence="2" id="KW-1185">Reference proteome</keyword>